<dbReference type="Proteomes" id="UP000450000">
    <property type="component" value="Unassembled WGS sequence"/>
</dbReference>
<organism evidence="2 3">
    <name type="scientific">Streptomyces kaniharaensis</name>
    <dbReference type="NCBI Taxonomy" id="212423"/>
    <lineage>
        <taxon>Bacteria</taxon>
        <taxon>Bacillati</taxon>
        <taxon>Actinomycetota</taxon>
        <taxon>Actinomycetes</taxon>
        <taxon>Kitasatosporales</taxon>
        <taxon>Streptomycetaceae</taxon>
        <taxon>Streptomyces</taxon>
    </lineage>
</organism>
<feature type="region of interest" description="Disordered" evidence="1">
    <location>
        <begin position="118"/>
        <end position="152"/>
    </location>
</feature>
<proteinExistence type="predicted"/>
<feature type="compositionally biased region" description="Basic and acidic residues" evidence="1">
    <location>
        <begin position="141"/>
        <end position="152"/>
    </location>
</feature>
<evidence type="ECO:0000313" key="3">
    <source>
        <dbReference type="Proteomes" id="UP000450000"/>
    </source>
</evidence>
<accession>A0A6N7L345</accession>
<dbReference type="AlphaFoldDB" id="A0A6N7L345"/>
<protein>
    <submittedName>
        <fullName evidence="2">Uncharacterized protein</fullName>
    </submittedName>
</protein>
<sequence>MLVDHFIAISAELTGFSAEELRATGMAGVYRAVVLERAGAERLGRLEAAVTGAGDGPLGLDEEPERELARAVAHLWYLGTWPGLRVPEDSKAQRLAGEPFVVSSRAYTEGLAWRTFHGNAPGTAAQGHGSWSTAPPAGATRDADAAAPAERR</sequence>
<name>A0A6N7L345_9ACTN</name>
<dbReference type="RefSeq" id="WP_326847474.1">
    <property type="nucleotide sequence ID" value="NZ_WBOF01000003.1"/>
</dbReference>
<comment type="caution">
    <text evidence="2">The sequence shown here is derived from an EMBL/GenBank/DDBJ whole genome shotgun (WGS) entry which is preliminary data.</text>
</comment>
<gene>
    <name evidence="2" type="ORF">F7Q99_34600</name>
</gene>
<evidence type="ECO:0000256" key="1">
    <source>
        <dbReference type="SAM" id="MobiDB-lite"/>
    </source>
</evidence>
<dbReference type="EMBL" id="WBOF01000003">
    <property type="protein sequence ID" value="MQS17177.1"/>
    <property type="molecule type" value="Genomic_DNA"/>
</dbReference>
<evidence type="ECO:0000313" key="2">
    <source>
        <dbReference type="EMBL" id="MQS17177.1"/>
    </source>
</evidence>
<keyword evidence="3" id="KW-1185">Reference proteome</keyword>
<reference evidence="2 3" key="1">
    <citation type="submission" date="2019-09" db="EMBL/GenBank/DDBJ databases">
        <title>Genome Sequences of Streptomyces kaniharaensis ATCC 21070.</title>
        <authorList>
            <person name="Zhu W."/>
            <person name="De Crecy-Lagard V."/>
            <person name="Richards N.G."/>
        </authorList>
    </citation>
    <scope>NUCLEOTIDE SEQUENCE [LARGE SCALE GENOMIC DNA]</scope>
    <source>
        <strain evidence="2 3">SF-557</strain>
    </source>
</reference>